<dbReference type="Pfam" id="PF00128">
    <property type="entry name" value="Alpha-amylase"/>
    <property type="match status" value="1"/>
</dbReference>
<comment type="subunit">
    <text evidence="10">Monomer.</text>
</comment>
<evidence type="ECO:0000256" key="6">
    <source>
        <dbReference type="ARBA" id="ARBA00022676"/>
    </source>
</evidence>
<dbReference type="Pfam" id="PF22019">
    <property type="entry name" value="GlgB_N"/>
    <property type="match status" value="1"/>
</dbReference>
<dbReference type="FunFam" id="3.20.20.80:FF:000003">
    <property type="entry name" value="1,4-alpha-glucan branching enzyme GlgB"/>
    <property type="match status" value="1"/>
</dbReference>
<dbReference type="FunFam" id="2.60.40.10:FF:000169">
    <property type="entry name" value="1,4-alpha-glucan branching enzyme GlgB"/>
    <property type="match status" value="1"/>
</dbReference>
<dbReference type="PIRSF" id="PIRSF000463">
    <property type="entry name" value="GlgB"/>
    <property type="match status" value="1"/>
</dbReference>
<dbReference type="Gene3D" id="3.20.20.80">
    <property type="entry name" value="Glycosidases"/>
    <property type="match status" value="1"/>
</dbReference>
<dbReference type="FunFam" id="2.60.40.1180:FF:000002">
    <property type="entry name" value="1,4-alpha-glucan branching enzyme GlgB"/>
    <property type="match status" value="1"/>
</dbReference>
<feature type="compositionally biased region" description="Basic residues" evidence="11">
    <location>
        <begin position="8"/>
        <end position="22"/>
    </location>
</feature>
<dbReference type="SUPFAM" id="SSF51011">
    <property type="entry name" value="Glycosyl hydrolase domain"/>
    <property type="match status" value="1"/>
</dbReference>
<feature type="region of interest" description="Disordered" evidence="11">
    <location>
        <begin position="1"/>
        <end position="22"/>
    </location>
</feature>
<dbReference type="HAMAP" id="MF_00685">
    <property type="entry name" value="GlgB"/>
    <property type="match status" value="1"/>
</dbReference>
<dbReference type="Pfam" id="PF02922">
    <property type="entry name" value="CBM_48"/>
    <property type="match status" value="1"/>
</dbReference>
<dbReference type="InterPro" id="IPR017853">
    <property type="entry name" value="GH"/>
</dbReference>
<dbReference type="SMART" id="SM00642">
    <property type="entry name" value="Aamy"/>
    <property type="match status" value="1"/>
</dbReference>
<evidence type="ECO:0000256" key="3">
    <source>
        <dbReference type="ARBA" id="ARBA00004964"/>
    </source>
</evidence>
<dbReference type="CDD" id="cd02855">
    <property type="entry name" value="E_set_GBE_prok_N"/>
    <property type="match status" value="1"/>
</dbReference>
<dbReference type="Proteomes" id="UP000255050">
    <property type="component" value="Unassembled WGS sequence"/>
</dbReference>
<evidence type="ECO:0000256" key="1">
    <source>
        <dbReference type="ARBA" id="ARBA00000826"/>
    </source>
</evidence>
<dbReference type="NCBIfam" id="TIGR01515">
    <property type="entry name" value="branching_enzym"/>
    <property type="match status" value="1"/>
</dbReference>
<proteinExistence type="inferred from homology"/>
<dbReference type="Gene3D" id="2.60.40.1180">
    <property type="entry name" value="Golgi alpha-mannosidase II"/>
    <property type="match status" value="1"/>
</dbReference>
<evidence type="ECO:0000256" key="8">
    <source>
        <dbReference type="ARBA" id="ARBA00023056"/>
    </source>
</evidence>
<name>A0A384IIE7_9ENTR</name>
<dbReference type="EC" id="2.4.1.18" evidence="10"/>
<gene>
    <name evidence="10 12" type="primary">glgB</name>
    <name evidence="12" type="ORF">NCTC11694_04642</name>
</gene>
<dbReference type="GO" id="GO:0005829">
    <property type="term" value="C:cytosol"/>
    <property type="evidence" value="ECO:0007669"/>
    <property type="project" value="TreeGrafter"/>
</dbReference>
<dbReference type="GO" id="GO:0003844">
    <property type="term" value="F:1,4-alpha-glucan branching enzyme activity"/>
    <property type="evidence" value="ECO:0007669"/>
    <property type="project" value="UniProtKB-UniRule"/>
</dbReference>
<dbReference type="Pfam" id="PF02806">
    <property type="entry name" value="Alpha-amylase_C"/>
    <property type="match status" value="1"/>
</dbReference>
<comment type="similarity">
    <text evidence="4 10">Belongs to the glycosyl hydrolase 13 family. GlgB subfamily.</text>
</comment>
<sequence>MSPYLKVGRSRGTHNVLRRSGQKKVAGYRKGRHLQQDETMSNRIDKDVINALIAGHFADPFSVLGMHYTDAGLEVRALLPDATDVWVIEPKTGRKVGKLECLDSRGFFSGVLPRRKNPFRYQLAVTWHGQQNLIDDPYRFGPLLQDLDVWLLSEGTHLRPYETLGAHADTMDGVVGTRFSVWAPNARRVSVVGQFNYWDGRRHPMRLRKESGIWELFVPGALNGQLYKFELIDAHGNLRVKSDPYAFEAQMRPESASLICGLPEKVAQPPERKQANQFDAPISIYEVHLGSWRRHTDNNFWLSYRELADQLVPYAKWMGFTHLELLPVNEHPFDGSWGYQPTGLYAPTRRFGTREDFRYFINAAHAAGLNVILDWVPGHFPADDFALASFDGTSLYEHSDPREGYHQDWNTLIYNYGRREVSNYLVGNALYWIERFGIDALRVDAVASMIYRDYSRKQGEWVPNEFGGRENLEAIEFLRNTNRVLGEQTPGAVTMAEESTDFPGVSRPSSTGGLGFWFKWNLGWMHDTLDYMKLDPVHRRHHHDKMTFGMLYNYTENFVLPLSHDEVVHGKKSILDRMPGDAWQKFANLRAYYGWLFAFPGKKLLFMGNEFAQGREWNHDASLDWHLLEGGDNWHHGVQRLVRDLNHTYRHHKALHELDFDPYGFEWLVVDDHERSVFIFVRRDRAGNEIIVASNFTPVPRHEYRFGINQPGRWREELNTDSMHYHGSNTGNGGVVESDPIASHGREHSLSITLPPLATVWLVREAQ</sequence>
<dbReference type="InterPro" id="IPR006407">
    <property type="entry name" value="GlgB"/>
</dbReference>
<comment type="pathway">
    <text evidence="3 10">Glycan biosynthesis; glycogen biosynthesis.</text>
</comment>
<evidence type="ECO:0000256" key="4">
    <source>
        <dbReference type="ARBA" id="ARBA00009000"/>
    </source>
</evidence>
<dbReference type="NCBIfam" id="NF008967">
    <property type="entry name" value="PRK12313.1"/>
    <property type="match status" value="1"/>
</dbReference>
<dbReference type="InterPro" id="IPR014756">
    <property type="entry name" value="Ig_E-set"/>
</dbReference>
<dbReference type="InterPro" id="IPR054169">
    <property type="entry name" value="GlgB_N"/>
</dbReference>
<dbReference type="NCBIfam" id="NF003811">
    <property type="entry name" value="PRK05402.1"/>
    <property type="match status" value="1"/>
</dbReference>
<dbReference type="EMBL" id="UGJR01000002">
    <property type="protein sequence ID" value="STR43373.1"/>
    <property type="molecule type" value="Genomic_DNA"/>
</dbReference>
<keyword evidence="8 10" id="KW-0320">Glycogen biosynthesis</keyword>
<keyword evidence="7 10" id="KW-0808">Transferase</keyword>
<dbReference type="InterPro" id="IPR044143">
    <property type="entry name" value="GlgB_N_E_set_prok"/>
</dbReference>
<comment type="caution">
    <text evidence="12">The sequence shown here is derived from an EMBL/GenBank/DDBJ whole genome shotgun (WGS) entry which is preliminary data.</text>
</comment>
<evidence type="ECO:0000256" key="9">
    <source>
        <dbReference type="ARBA" id="ARBA00023277"/>
    </source>
</evidence>
<reference evidence="12 13" key="1">
    <citation type="submission" date="2018-06" db="EMBL/GenBank/DDBJ databases">
        <authorList>
            <consortium name="Pathogen Informatics"/>
            <person name="Doyle S."/>
        </authorList>
    </citation>
    <scope>NUCLEOTIDE SEQUENCE [LARGE SCALE GENOMIC DNA]</scope>
    <source>
        <strain evidence="12 13">NCTC11694</strain>
    </source>
</reference>
<protein>
    <recommendedName>
        <fullName evidence="10">1,4-alpha-glucan branching enzyme GlgB</fullName>
        <ecNumber evidence="10">2.4.1.18</ecNumber>
    </recommendedName>
    <alternativeName>
        <fullName evidence="10">1,4-alpha-D-glucan:1,4-alpha-D-glucan 6-glucosyl-transferase</fullName>
    </alternativeName>
    <alternativeName>
        <fullName evidence="10">Alpha-(1-&gt;4)-glucan branching enzyme</fullName>
    </alternativeName>
    <alternativeName>
        <fullName evidence="10">Glycogen branching enzyme</fullName>
        <shortName evidence="10">BE</shortName>
    </alternativeName>
</protein>
<evidence type="ECO:0000256" key="11">
    <source>
        <dbReference type="SAM" id="MobiDB-lite"/>
    </source>
</evidence>
<evidence type="ECO:0000256" key="7">
    <source>
        <dbReference type="ARBA" id="ARBA00022679"/>
    </source>
</evidence>
<dbReference type="InterPro" id="IPR037439">
    <property type="entry name" value="Branching_enzy"/>
</dbReference>
<keyword evidence="6 10" id="KW-0328">Glycosyltransferase</keyword>
<comment type="catalytic activity">
    <reaction evidence="1 10">
        <text>Transfers a segment of a (1-&gt;4)-alpha-D-glucan chain to a primary hydroxy group in a similar glucan chain.</text>
        <dbReference type="EC" id="2.4.1.18"/>
    </reaction>
</comment>
<dbReference type="CDD" id="cd11322">
    <property type="entry name" value="AmyAc_Glg_BE"/>
    <property type="match status" value="1"/>
</dbReference>
<evidence type="ECO:0000256" key="5">
    <source>
        <dbReference type="ARBA" id="ARBA00022600"/>
    </source>
</evidence>
<dbReference type="InterPro" id="IPR006048">
    <property type="entry name" value="A-amylase/branching_C"/>
</dbReference>
<accession>A0A384IIE7</accession>
<evidence type="ECO:0000256" key="2">
    <source>
        <dbReference type="ARBA" id="ARBA00002953"/>
    </source>
</evidence>
<dbReference type="GO" id="GO:0004553">
    <property type="term" value="F:hydrolase activity, hydrolyzing O-glycosyl compounds"/>
    <property type="evidence" value="ECO:0007669"/>
    <property type="project" value="InterPro"/>
</dbReference>
<dbReference type="InterPro" id="IPR006047">
    <property type="entry name" value="GH13_cat_dom"/>
</dbReference>
<dbReference type="PANTHER" id="PTHR43651">
    <property type="entry name" value="1,4-ALPHA-GLUCAN-BRANCHING ENZYME"/>
    <property type="match status" value="1"/>
</dbReference>
<evidence type="ECO:0000313" key="13">
    <source>
        <dbReference type="Proteomes" id="UP000255050"/>
    </source>
</evidence>
<dbReference type="InterPro" id="IPR004193">
    <property type="entry name" value="Glyco_hydro_13_N"/>
</dbReference>
<dbReference type="GO" id="GO:0005978">
    <property type="term" value="P:glycogen biosynthetic process"/>
    <property type="evidence" value="ECO:0007669"/>
    <property type="project" value="UniProtKB-UniRule"/>
</dbReference>
<evidence type="ECO:0000256" key="10">
    <source>
        <dbReference type="HAMAP-Rule" id="MF_00685"/>
    </source>
</evidence>
<keyword evidence="5 10" id="KW-0321">Glycogen metabolism</keyword>
<feature type="active site" description="Proton donor" evidence="10">
    <location>
        <position position="497"/>
    </location>
</feature>
<comment type="function">
    <text evidence="2 10">Catalyzes the formation of the alpha-1,6-glucosidic linkages in glycogen by scission of a 1,4-alpha-linked oligosaccharide from growing alpha-1,4-glucan chains and the subsequent attachment of the oligosaccharide to the alpha-1,6 position.</text>
</comment>
<dbReference type="GO" id="GO:0043169">
    <property type="term" value="F:cation binding"/>
    <property type="evidence" value="ECO:0007669"/>
    <property type="project" value="InterPro"/>
</dbReference>
<dbReference type="InterPro" id="IPR013783">
    <property type="entry name" value="Ig-like_fold"/>
</dbReference>
<feature type="active site" description="Nucleophile" evidence="10">
    <location>
        <position position="444"/>
    </location>
</feature>
<dbReference type="UniPathway" id="UPA00164"/>
<dbReference type="SUPFAM" id="SSF51445">
    <property type="entry name" value="(Trans)glycosidases"/>
    <property type="match status" value="1"/>
</dbReference>
<dbReference type="AlphaFoldDB" id="A0A384IIE7"/>
<dbReference type="SUPFAM" id="SSF81296">
    <property type="entry name" value="E set domains"/>
    <property type="match status" value="2"/>
</dbReference>
<evidence type="ECO:0000313" key="12">
    <source>
        <dbReference type="EMBL" id="STR43373.1"/>
    </source>
</evidence>
<organism evidence="12 13">
    <name type="scientific">Klebsiella michiganensis</name>
    <dbReference type="NCBI Taxonomy" id="1134687"/>
    <lineage>
        <taxon>Bacteria</taxon>
        <taxon>Pseudomonadati</taxon>
        <taxon>Pseudomonadota</taxon>
        <taxon>Gammaproteobacteria</taxon>
        <taxon>Enterobacterales</taxon>
        <taxon>Enterobacteriaceae</taxon>
        <taxon>Klebsiella/Raoultella group</taxon>
        <taxon>Klebsiella</taxon>
    </lineage>
</organism>
<dbReference type="PANTHER" id="PTHR43651:SF3">
    <property type="entry name" value="1,4-ALPHA-GLUCAN-BRANCHING ENZYME"/>
    <property type="match status" value="1"/>
</dbReference>
<dbReference type="Gene3D" id="2.60.40.10">
    <property type="entry name" value="Immunoglobulins"/>
    <property type="match status" value="2"/>
</dbReference>
<dbReference type="InterPro" id="IPR013780">
    <property type="entry name" value="Glyco_hydro_b"/>
</dbReference>
<keyword evidence="9 10" id="KW-0119">Carbohydrate metabolism</keyword>